<evidence type="ECO:0008006" key="3">
    <source>
        <dbReference type="Google" id="ProtNLM"/>
    </source>
</evidence>
<dbReference type="Proteomes" id="UP001443914">
    <property type="component" value="Unassembled WGS sequence"/>
</dbReference>
<keyword evidence="2" id="KW-1185">Reference proteome</keyword>
<dbReference type="EMBL" id="JBDFQZ010000012">
    <property type="protein sequence ID" value="KAK9671315.1"/>
    <property type="molecule type" value="Genomic_DNA"/>
</dbReference>
<accession>A0AAW1H291</accession>
<name>A0AAW1H291_SAPOF</name>
<reference evidence="1" key="1">
    <citation type="submission" date="2024-03" db="EMBL/GenBank/DDBJ databases">
        <title>WGS assembly of Saponaria officinalis var. Norfolk2.</title>
        <authorList>
            <person name="Jenkins J."/>
            <person name="Shu S."/>
            <person name="Grimwood J."/>
            <person name="Barry K."/>
            <person name="Goodstein D."/>
            <person name="Schmutz J."/>
            <person name="Leebens-Mack J."/>
            <person name="Osbourn A."/>
        </authorList>
    </citation>
    <scope>NUCLEOTIDE SEQUENCE [LARGE SCALE GENOMIC DNA]</scope>
    <source>
        <strain evidence="1">JIC</strain>
    </source>
</reference>
<evidence type="ECO:0000313" key="2">
    <source>
        <dbReference type="Proteomes" id="UP001443914"/>
    </source>
</evidence>
<gene>
    <name evidence="1" type="ORF">RND81_12G021100</name>
</gene>
<sequence>MVEVLLGDECLSHIVFEDEQGQVHEIMVTYDWKPMMCKKCKRFGHGEDDCKKGRTQPPQVWKPVQWPPPGGELAVVANEAVETVEVVAIKMVTPAPRVHTGDQTTRVRSIAFDNKTTLFNVEWLTENSLDCSDKRKIWLLWRKGVYEVHVLAKSYHCECKYLGMGRSFHFIVVYGVHTQNNSERLWSFLYDVQSTKIGPFMRCIQACGLMDLKIQVDDNKVMSKIDRVLMNGALFSMFPENHVECLPEGLFDHSPSVPMFQVVTRLKWLKYPFKQLNKLVFSDIEQKADVALKVLCNLQAQVDKDLGNLVLRGMEKKARTDCVMLAQAIIDFLRQEAKCDWIGGVDVNSAFFHWRIKTRRVVNMVV</sequence>
<protein>
    <recommendedName>
        <fullName evidence="3">DUF4283 domain-containing protein</fullName>
    </recommendedName>
</protein>
<organism evidence="1 2">
    <name type="scientific">Saponaria officinalis</name>
    <name type="common">Common soapwort</name>
    <name type="synonym">Lychnis saponaria</name>
    <dbReference type="NCBI Taxonomy" id="3572"/>
    <lineage>
        <taxon>Eukaryota</taxon>
        <taxon>Viridiplantae</taxon>
        <taxon>Streptophyta</taxon>
        <taxon>Embryophyta</taxon>
        <taxon>Tracheophyta</taxon>
        <taxon>Spermatophyta</taxon>
        <taxon>Magnoliopsida</taxon>
        <taxon>eudicotyledons</taxon>
        <taxon>Gunneridae</taxon>
        <taxon>Pentapetalae</taxon>
        <taxon>Caryophyllales</taxon>
        <taxon>Caryophyllaceae</taxon>
        <taxon>Caryophylleae</taxon>
        <taxon>Saponaria</taxon>
    </lineage>
</organism>
<evidence type="ECO:0000313" key="1">
    <source>
        <dbReference type="EMBL" id="KAK9671315.1"/>
    </source>
</evidence>
<comment type="caution">
    <text evidence="1">The sequence shown here is derived from an EMBL/GenBank/DDBJ whole genome shotgun (WGS) entry which is preliminary data.</text>
</comment>
<proteinExistence type="predicted"/>
<dbReference type="AlphaFoldDB" id="A0AAW1H291"/>